<reference evidence="5 6" key="1">
    <citation type="submission" date="2011-11" db="EMBL/GenBank/DDBJ databases">
        <title>Whole genome shotgun sequence of Gordonia araii NBRC 100433.</title>
        <authorList>
            <person name="Yoshida Y."/>
            <person name="Hosoyama A."/>
            <person name="Tsuchikane K."/>
            <person name="Katsumata H."/>
            <person name="Yamazaki S."/>
            <person name="Fujita N."/>
        </authorList>
    </citation>
    <scope>NUCLEOTIDE SEQUENCE [LARGE SCALE GENOMIC DNA]</scope>
    <source>
        <strain evidence="5 6">NBRC 100433</strain>
    </source>
</reference>
<dbReference type="PANTHER" id="PTHR23025:SF4">
    <property type="entry name" value="ALPHA_BETA HYDROLASE FOLD-3 DOMAIN-CONTAINING PROTEIN"/>
    <property type="match status" value="1"/>
</dbReference>
<protein>
    <submittedName>
        <fullName evidence="5">Putative esterase</fullName>
    </submittedName>
</protein>
<dbReference type="GO" id="GO:0004771">
    <property type="term" value="F:sterol ester esterase activity"/>
    <property type="evidence" value="ECO:0007669"/>
    <property type="project" value="TreeGrafter"/>
</dbReference>
<evidence type="ECO:0000256" key="3">
    <source>
        <dbReference type="PROSITE-ProRule" id="PRU10038"/>
    </source>
</evidence>
<feature type="domain" description="Alpha/beta hydrolase fold-3" evidence="4">
    <location>
        <begin position="122"/>
        <end position="327"/>
    </location>
</feature>
<dbReference type="InterPro" id="IPR013094">
    <property type="entry name" value="AB_hydrolase_3"/>
</dbReference>
<proteinExistence type="inferred from homology"/>
<keyword evidence="6" id="KW-1185">Reference proteome</keyword>
<name>G7GZY0_9ACTN</name>
<comment type="similarity">
    <text evidence="1">Belongs to the 'GDXG' lipolytic enzyme family.</text>
</comment>
<dbReference type="PROSITE" id="PS01173">
    <property type="entry name" value="LIPASE_GDXG_HIS"/>
    <property type="match status" value="1"/>
</dbReference>
<dbReference type="Gene3D" id="3.40.50.1820">
    <property type="entry name" value="alpha/beta hydrolase"/>
    <property type="match status" value="1"/>
</dbReference>
<dbReference type="FunFam" id="3.40.50.1820:FF:000089">
    <property type="entry name" value="Alpha/beta hydrolase"/>
    <property type="match status" value="1"/>
</dbReference>
<evidence type="ECO:0000313" key="6">
    <source>
        <dbReference type="Proteomes" id="UP000035088"/>
    </source>
</evidence>
<dbReference type="InterPro" id="IPR029058">
    <property type="entry name" value="AB_hydrolase_fold"/>
</dbReference>
<dbReference type="PANTHER" id="PTHR23025">
    <property type="entry name" value="TRIACYLGLYCEROL LIPASE"/>
    <property type="match status" value="1"/>
</dbReference>
<dbReference type="GO" id="GO:0019433">
    <property type="term" value="P:triglyceride catabolic process"/>
    <property type="evidence" value="ECO:0007669"/>
    <property type="project" value="TreeGrafter"/>
</dbReference>
<dbReference type="SUPFAM" id="SSF53474">
    <property type="entry name" value="alpha/beta-Hydrolases"/>
    <property type="match status" value="1"/>
</dbReference>
<dbReference type="PROSITE" id="PS01174">
    <property type="entry name" value="LIPASE_GDXG_SER"/>
    <property type="match status" value="1"/>
</dbReference>
<dbReference type="GO" id="GO:0004806">
    <property type="term" value="F:triacylglycerol lipase activity"/>
    <property type="evidence" value="ECO:0007669"/>
    <property type="project" value="TreeGrafter"/>
</dbReference>
<dbReference type="AlphaFoldDB" id="G7GZY0"/>
<feature type="active site" evidence="3">
    <location>
        <position position="200"/>
    </location>
</feature>
<dbReference type="RefSeq" id="WP_007321232.1">
    <property type="nucleotide sequence ID" value="NZ_BAEE01000029.1"/>
</dbReference>
<dbReference type="GO" id="GO:0005829">
    <property type="term" value="C:cytosol"/>
    <property type="evidence" value="ECO:0007669"/>
    <property type="project" value="TreeGrafter"/>
</dbReference>
<sequence length="352" mass="37518">MSESTKVTLPLAVRVQRVILQGVGKVTEPVHGVVGRVGPTNTDGDRLDPLLAAVCFGADKVPALDLYDDDPAKARRKIDESSAMMAPSHPPFTVDEDLVIDGPDGPIPATRYRAGAHSRGLVVFLHGGGWTIGSRASHDGTVRNLAVDAGVDVLSVEYRLAPEHPFPAAFDDAMTAWRYAVDHAEEWGLDPRKIGVAGDSAGGNLAAVVALQTRGDDIVPAHQLLIYPAVDLAGKTPSRLEFARGRFLTAKHMDWFVGNYVPDEKDRVAPQVSPLRADDLSGLPPAHVVVAGFDPLRDEGIAYAEKLREAGVPVTVDRAGSLIHGFFNMTMISPAARASARRAAEAVAEALR</sequence>
<dbReference type="OrthoDB" id="3181909at2"/>
<dbReference type="Proteomes" id="UP000035088">
    <property type="component" value="Unassembled WGS sequence"/>
</dbReference>
<organism evidence="5 6">
    <name type="scientific">Gordonia araii NBRC 100433</name>
    <dbReference type="NCBI Taxonomy" id="1073574"/>
    <lineage>
        <taxon>Bacteria</taxon>
        <taxon>Bacillati</taxon>
        <taxon>Actinomycetota</taxon>
        <taxon>Actinomycetes</taxon>
        <taxon>Mycobacteriales</taxon>
        <taxon>Gordoniaceae</taxon>
        <taxon>Gordonia</taxon>
    </lineage>
</organism>
<comment type="caution">
    <text evidence="5">The sequence shown here is derived from an EMBL/GenBank/DDBJ whole genome shotgun (WGS) entry which is preliminary data.</text>
</comment>
<gene>
    <name evidence="5" type="ORF">GOARA_029_00190</name>
</gene>
<evidence type="ECO:0000313" key="5">
    <source>
        <dbReference type="EMBL" id="GAB09155.1"/>
    </source>
</evidence>
<evidence type="ECO:0000259" key="4">
    <source>
        <dbReference type="Pfam" id="PF07859"/>
    </source>
</evidence>
<evidence type="ECO:0000256" key="2">
    <source>
        <dbReference type="ARBA" id="ARBA00022801"/>
    </source>
</evidence>
<dbReference type="InterPro" id="IPR002168">
    <property type="entry name" value="Lipase_GDXG_HIS_AS"/>
</dbReference>
<evidence type="ECO:0000256" key="1">
    <source>
        <dbReference type="ARBA" id="ARBA00010515"/>
    </source>
</evidence>
<keyword evidence="2" id="KW-0378">Hydrolase</keyword>
<dbReference type="EMBL" id="BAEE01000029">
    <property type="protein sequence ID" value="GAB09155.1"/>
    <property type="molecule type" value="Genomic_DNA"/>
</dbReference>
<dbReference type="STRING" id="1073574.GOARA_029_00190"/>
<dbReference type="Pfam" id="PF07859">
    <property type="entry name" value="Abhydrolase_3"/>
    <property type="match status" value="1"/>
</dbReference>
<accession>G7GZY0</accession>
<dbReference type="InterPro" id="IPR033140">
    <property type="entry name" value="Lipase_GDXG_put_SER_AS"/>
</dbReference>